<organism evidence="1">
    <name type="scientific">Cucumis melo</name>
    <name type="common">Muskmelon</name>
    <dbReference type="NCBI Taxonomy" id="3656"/>
    <lineage>
        <taxon>Eukaryota</taxon>
        <taxon>Viridiplantae</taxon>
        <taxon>Streptophyta</taxon>
        <taxon>Embryophyta</taxon>
        <taxon>Tracheophyta</taxon>
        <taxon>Spermatophyta</taxon>
        <taxon>Magnoliopsida</taxon>
        <taxon>eudicotyledons</taxon>
        <taxon>Gunneridae</taxon>
        <taxon>Pentapetalae</taxon>
        <taxon>rosids</taxon>
        <taxon>fabids</taxon>
        <taxon>Cucurbitales</taxon>
        <taxon>Cucurbitaceae</taxon>
        <taxon>Benincaseae</taxon>
        <taxon>Cucumis</taxon>
    </lineage>
</organism>
<evidence type="ECO:0000313" key="1">
    <source>
        <dbReference type="EnsemblPlants" id="MELO3C030594.2.1"/>
    </source>
</evidence>
<accession>A0A9I9E988</accession>
<reference evidence="1" key="1">
    <citation type="submission" date="2023-03" db="UniProtKB">
        <authorList>
            <consortium name="EnsemblPlants"/>
        </authorList>
    </citation>
    <scope>IDENTIFICATION</scope>
</reference>
<dbReference type="AlphaFoldDB" id="A0A9I9E988"/>
<sequence>MVCRSKRCLGSRLKNIKSNKDDSIVIDDNIKEEVRNEEPKEYQSLQIIYPEDDDEDLREPIGTQIVVYQNQKFVKTDVVFETPK</sequence>
<protein>
    <submittedName>
        <fullName evidence="1">Uncharacterized protein</fullName>
    </submittedName>
</protein>
<name>A0A9I9E988_CUCME</name>
<dbReference type="EnsemblPlants" id="MELO3C030594.2.1">
    <property type="protein sequence ID" value="MELO3C030594.2.1"/>
    <property type="gene ID" value="MELO3C030594.2"/>
</dbReference>
<dbReference type="Gramene" id="MELO3C030594.2.1">
    <property type="protein sequence ID" value="MELO3C030594.2.1"/>
    <property type="gene ID" value="MELO3C030594.2"/>
</dbReference>
<proteinExistence type="predicted"/>